<accession>A0A9P0XKK4</accession>
<feature type="transmembrane region" description="Helical" evidence="8">
    <location>
        <begin position="40"/>
        <end position="63"/>
    </location>
</feature>
<keyword evidence="4 8" id="KW-0812">Transmembrane</keyword>
<dbReference type="GO" id="GO:0015293">
    <property type="term" value="F:symporter activity"/>
    <property type="evidence" value="ECO:0007669"/>
    <property type="project" value="UniProtKB-KW"/>
</dbReference>
<evidence type="ECO:0000313" key="9">
    <source>
        <dbReference type="EMBL" id="CAH4038484.1"/>
    </source>
</evidence>
<proteinExistence type="inferred from homology"/>
<evidence type="ECO:0000256" key="1">
    <source>
        <dbReference type="ARBA" id="ARBA00004141"/>
    </source>
</evidence>
<dbReference type="GO" id="GO:0016020">
    <property type="term" value="C:membrane"/>
    <property type="evidence" value="ECO:0007669"/>
    <property type="project" value="UniProtKB-SubCell"/>
</dbReference>
<dbReference type="PROSITE" id="PS50267">
    <property type="entry name" value="NA_NEUROTRAN_SYMP_3"/>
    <property type="match status" value="1"/>
</dbReference>
<evidence type="ECO:0000256" key="8">
    <source>
        <dbReference type="SAM" id="Phobius"/>
    </source>
</evidence>
<sequence>MSPFTMIDTTVVIFTVVTTAIAFARSLIVRSLYTALSGCIEIKIAVTPHYLLFVMIPLSVEFMDLHKLYVFYVYLNLTVALVPGLMPINKLNGLMMGQKLSSLYLGGLKALIVMWMYGVKKFSADIQFWLGFKPTLYWRTVWMLLPATFCVRVI</sequence>
<evidence type="ECO:0000256" key="2">
    <source>
        <dbReference type="ARBA" id="ARBA00006459"/>
    </source>
</evidence>
<name>A0A9P0XKK4_PIEBR</name>
<dbReference type="InterPro" id="IPR000175">
    <property type="entry name" value="Na/ntran_symport"/>
</dbReference>
<feature type="transmembrane region" description="Helical" evidence="8">
    <location>
        <begin position="100"/>
        <end position="117"/>
    </location>
</feature>
<gene>
    <name evidence="9" type="ORF">PIBRA_LOCUS14042</name>
</gene>
<feature type="transmembrane region" description="Helical" evidence="8">
    <location>
        <begin position="69"/>
        <end position="88"/>
    </location>
</feature>
<dbReference type="Proteomes" id="UP001152562">
    <property type="component" value="Unassembled WGS sequence"/>
</dbReference>
<evidence type="ECO:0000256" key="7">
    <source>
        <dbReference type="ARBA" id="ARBA00023136"/>
    </source>
</evidence>
<comment type="similarity">
    <text evidence="2">Belongs to the sodium:neurotransmitter symporter (SNF) (TC 2.A.22) family.</text>
</comment>
<dbReference type="SUPFAM" id="SSF161070">
    <property type="entry name" value="SNF-like"/>
    <property type="match status" value="1"/>
</dbReference>
<keyword evidence="3" id="KW-0813">Transport</keyword>
<protein>
    <submittedName>
        <fullName evidence="9">Uncharacterized protein</fullName>
    </submittedName>
</protein>
<keyword evidence="7 8" id="KW-0472">Membrane</keyword>
<evidence type="ECO:0000256" key="5">
    <source>
        <dbReference type="ARBA" id="ARBA00022847"/>
    </source>
</evidence>
<reference evidence="9" key="1">
    <citation type="submission" date="2022-05" db="EMBL/GenBank/DDBJ databases">
        <authorList>
            <person name="Okamura Y."/>
        </authorList>
    </citation>
    <scope>NUCLEOTIDE SEQUENCE</scope>
</reference>
<organism evidence="9 10">
    <name type="scientific">Pieris brassicae</name>
    <name type="common">White butterfly</name>
    <name type="synonym">Large white butterfly</name>
    <dbReference type="NCBI Taxonomy" id="7116"/>
    <lineage>
        <taxon>Eukaryota</taxon>
        <taxon>Metazoa</taxon>
        <taxon>Ecdysozoa</taxon>
        <taxon>Arthropoda</taxon>
        <taxon>Hexapoda</taxon>
        <taxon>Insecta</taxon>
        <taxon>Pterygota</taxon>
        <taxon>Neoptera</taxon>
        <taxon>Endopterygota</taxon>
        <taxon>Lepidoptera</taxon>
        <taxon>Glossata</taxon>
        <taxon>Ditrysia</taxon>
        <taxon>Papilionoidea</taxon>
        <taxon>Pieridae</taxon>
        <taxon>Pierinae</taxon>
        <taxon>Pieris</taxon>
    </lineage>
</organism>
<evidence type="ECO:0000256" key="6">
    <source>
        <dbReference type="ARBA" id="ARBA00022989"/>
    </source>
</evidence>
<keyword evidence="6 8" id="KW-1133">Transmembrane helix</keyword>
<dbReference type="AlphaFoldDB" id="A0A9P0XKK4"/>
<keyword evidence="10" id="KW-1185">Reference proteome</keyword>
<dbReference type="EMBL" id="CALOZG010000087">
    <property type="protein sequence ID" value="CAH4038484.1"/>
    <property type="molecule type" value="Genomic_DNA"/>
</dbReference>
<evidence type="ECO:0000256" key="3">
    <source>
        <dbReference type="ARBA" id="ARBA00022448"/>
    </source>
</evidence>
<comment type="subcellular location">
    <subcellularLocation>
        <location evidence="1">Membrane</location>
        <topology evidence="1">Multi-pass membrane protein</topology>
    </subcellularLocation>
</comment>
<feature type="transmembrane region" description="Helical" evidence="8">
    <location>
        <begin position="6"/>
        <end position="28"/>
    </location>
</feature>
<evidence type="ECO:0000313" key="10">
    <source>
        <dbReference type="Proteomes" id="UP001152562"/>
    </source>
</evidence>
<evidence type="ECO:0000256" key="4">
    <source>
        <dbReference type="ARBA" id="ARBA00022692"/>
    </source>
</evidence>
<keyword evidence="5" id="KW-0769">Symport</keyword>
<dbReference type="InterPro" id="IPR037272">
    <property type="entry name" value="SNS_sf"/>
</dbReference>
<comment type="caution">
    <text evidence="9">The sequence shown here is derived from an EMBL/GenBank/DDBJ whole genome shotgun (WGS) entry which is preliminary data.</text>
</comment>
<feature type="transmembrane region" description="Helical" evidence="8">
    <location>
        <begin position="137"/>
        <end position="153"/>
    </location>
</feature>